<dbReference type="HOGENOM" id="CLU_005391_1_0_1"/>
<keyword evidence="3" id="KW-0560">Oxidoreductase</keyword>
<keyword evidence="2" id="KW-0521">NADP</keyword>
<dbReference type="Gene3D" id="3.40.605.10">
    <property type="entry name" value="Aldehyde Dehydrogenase, Chain A, domain 1"/>
    <property type="match status" value="1"/>
</dbReference>
<reference evidence="6" key="1">
    <citation type="journal article" date="2014" name="Genome Announc.">
        <title>Genome sequence of the pathogenic fungus Sporothrix schenckii (ATCC 58251).</title>
        <authorList>
            <person name="Cuomo C.A."/>
            <person name="Rodriguez-Del Valle N."/>
            <person name="Perez-Sanchez L."/>
            <person name="Abouelleil A."/>
            <person name="Goldberg J."/>
            <person name="Young S."/>
            <person name="Zeng Q."/>
            <person name="Birren B.W."/>
        </authorList>
    </citation>
    <scope>NUCLEOTIDE SEQUENCE [LARGE SCALE GENOMIC DNA]</scope>
    <source>
        <strain evidence="6">ATCC 58251 / de Perez 2211183</strain>
    </source>
</reference>
<protein>
    <recommendedName>
        <fullName evidence="4">Aldehyde dehydrogenase domain-containing protein</fullName>
    </recommendedName>
</protein>
<comment type="similarity">
    <text evidence="1">Belongs to the aldehyde dehydrogenase family.</text>
</comment>
<dbReference type="OrthoDB" id="310895at2759"/>
<evidence type="ECO:0000259" key="4">
    <source>
        <dbReference type="Pfam" id="PF00171"/>
    </source>
</evidence>
<keyword evidence="6" id="KW-1185">Reference proteome</keyword>
<dbReference type="PANTHER" id="PTHR43353:SF6">
    <property type="entry name" value="CYTOPLASMIC ALDEHYDE DEHYDROGENASE (EUROFUNG)"/>
    <property type="match status" value="1"/>
</dbReference>
<evidence type="ECO:0000256" key="3">
    <source>
        <dbReference type="ARBA" id="ARBA00023002"/>
    </source>
</evidence>
<dbReference type="InterPro" id="IPR016163">
    <property type="entry name" value="Ald_DH_C"/>
</dbReference>
<dbReference type="eggNOG" id="KOG2451">
    <property type="taxonomic scope" value="Eukaryota"/>
</dbReference>
<dbReference type="InterPro" id="IPR016162">
    <property type="entry name" value="Ald_DH_N"/>
</dbReference>
<accession>U7PPV0</accession>
<evidence type="ECO:0000313" key="5">
    <source>
        <dbReference type="EMBL" id="ERS97617.1"/>
    </source>
</evidence>
<dbReference type="Proteomes" id="UP000018087">
    <property type="component" value="Unassembled WGS sequence"/>
</dbReference>
<gene>
    <name evidence="5" type="ORF">HMPREF1624_05788</name>
</gene>
<feature type="domain" description="Aldehyde dehydrogenase" evidence="4">
    <location>
        <begin position="34"/>
        <end position="489"/>
    </location>
</feature>
<dbReference type="EMBL" id="KI440847">
    <property type="protein sequence ID" value="ERS97617.1"/>
    <property type="molecule type" value="Genomic_DNA"/>
</dbReference>
<dbReference type="GO" id="GO:0009450">
    <property type="term" value="P:gamma-aminobutyric acid catabolic process"/>
    <property type="evidence" value="ECO:0007669"/>
    <property type="project" value="TreeGrafter"/>
</dbReference>
<evidence type="ECO:0000256" key="2">
    <source>
        <dbReference type="ARBA" id="ARBA00022857"/>
    </source>
</evidence>
<organism evidence="5 6">
    <name type="scientific">Sporothrix schenckii (strain ATCC 58251 / de Perez 2211183)</name>
    <name type="common">Rose-picker's disease fungus</name>
    <dbReference type="NCBI Taxonomy" id="1391915"/>
    <lineage>
        <taxon>Eukaryota</taxon>
        <taxon>Fungi</taxon>
        <taxon>Dikarya</taxon>
        <taxon>Ascomycota</taxon>
        <taxon>Pezizomycotina</taxon>
        <taxon>Sordariomycetes</taxon>
        <taxon>Sordariomycetidae</taxon>
        <taxon>Ophiostomatales</taxon>
        <taxon>Ophiostomataceae</taxon>
        <taxon>Sporothrix</taxon>
    </lineage>
</organism>
<dbReference type="Pfam" id="PF00171">
    <property type="entry name" value="Aldedh"/>
    <property type="match status" value="1"/>
</dbReference>
<dbReference type="PANTHER" id="PTHR43353">
    <property type="entry name" value="SUCCINATE-SEMIALDEHYDE DEHYDROGENASE, MITOCHONDRIAL"/>
    <property type="match status" value="1"/>
</dbReference>
<dbReference type="CDD" id="cd07105">
    <property type="entry name" value="ALDH_SaliADH"/>
    <property type="match status" value="1"/>
</dbReference>
<dbReference type="AlphaFoldDB" id="U7PPV0"/>
<dbReference type="FunFam" id="3.40.605.10:FF:000012">
    <property type="entry name" value="NAD-dependent succinate-semialdehyde dehydrogenase"/>
    <property type="match status" value="1"/>
</dbReference>
<dbReference type="InterPro" id="IPR015590">
    <property type="entry name" value="Aldehyde_DH_dom"/>
</dbReference>
<proteinExistence type="inferred from homology"/>
<name>U7PPV0_SPOS1</name>
<dbReference type="STRING" id="1391915.U7PPV0"/>
<evidence type="ECO:0000256" key="1">
    <source>
        <dbReference type="ARBA" id="ARBA00009986"/>
    </source>
</evidence>
<dbReference type="InterPro" id="IPR050740">
    <property type="entry name" value="Aldehyde_DH_Superfamily"/>
</dbReference>
<dbReference type="GO" id="GO:0004777">
    <property type="term" value="F:succinate-semialdehyde dehydrogenase (NAD+) activity"/>
    <property type="evidence" value="ECO:0007669"/>
    <property type="project" value="TreeGrafter"/>
</dbReference>
<dbReference type="Gene3D" id="3.40.309.10">
    <property type="entry name" value="Aldehyde Dehydrogenase, Chain A, domain 2"/>
    <property type="match status" value="1"/>
</dbReference>
<evidence type="ECO:0000313" key="6">
    <source>
        <dbReference type="Proteomes" id="UP000018087"/>
    </source>
</evidence>
<dbReference type="InterPro" id="IPR016161">
    <property type="entry name" value="Ald_DH/histidinol_DH"/>
</dbReference>
<dbReference type="SUPFAM" id="SSF53720">
    <property type="entry name" value="ALDH-like"/>
    <property type="match status" value="1"/>
</dbReference>
<sequence length="495" mass="51838">MAIENVVPASSGGATTTTVPLLINGKEIVTPTVFPVVSPDVGTGSIWQASSASREDAVAAVNAARDAFPAWSLTKPAVRRTILLRAADLLEAHAAEYQAYMVQETGSGVGFAEFNLMTSREIIRDCAGRISGALSGTAPICDDADTQALVVKEPYGVVLGIAPWNAPYILGIRSVVYALAAGNTCVLKGSEVSPRCFWAIGALFREAGLPDGCLNVLYHRPADAADVTRSLIEHPAVRKINFTGSTAVGRIISELAGRHLKPALMELGGKNNAIVCEDANVAYAAQQCCLGAFLHAGQICMSTERILVHKNVVDAFKVELKKAIAAIFSEAAPAQPLALPGGYDKVAGLVQDAVAKGAGVFHGQAPAATSSSTPSRTIHPIVLDGVTDQMDIYQTESFGPSVSLISVADDDEAVRIANDTDYGLSGAVFTEDLAKGLSIARRIETGAVHINSMSVHDEAGLPHGGVKNSGFGRFNADAGLNEFLKTKTITFRPSK</sequence>